<evidence type="ECO:0000313" key="1">
    <source>
        <dbReference type="EMBL" id="DAE22278.1"/>
    </source>
</evidence>
<reference evidence="1" key="1">
    <citation type="journal article" date="2021" name="Proc. Natl. Acad. Sci. U.S.A.">
        <title>A Catalog of Tens of Thousands of Viruses from Human Metagenomes Reveals Hidden Associations with Chronic Diseases.</title>
        <authorList>
            <person name="Tisza M.J."/>
            <person name="Buck C.B."/>
        </authorList>
    </citation>
    <scope>NUCLEOTIDE SEQUENCE</scope>
    <source>
        <strain evidence="1">CtKS020</strain>
    </source>
</reference>
<organism evidence="1">
    <name type="scientific">Podoviridae sp. ctKS020</name>
    <dbReference type="NCBI Taxonomy" id="2826552"/>
    <lineage>
        <taxon>Viruses</taxon>
        <taxon>Duplodnaviria</taxon>
        <taxon>Heunggongvirae</taxon>
        <taxon>Uroviricota</taxon>
        <taxon>Caudoviricetes</taxon>
    </lineage>
</organism>
<name>A0A8S5QSU7_9CAUD</name>
<sequence length="70" mass="8681">MSRNGQYDDWKIKCPYYRFTKGLEIFCLNQYSCSFLTKKLMLEYKEKHCRKVESDCRIRQKNDKEEWRNG</sequence>
<dbReference type="EMBL" id="BK015730">
    <property type="protein sequence ID" value="DAE22278.1"/>
    <property type="molecule type" value="Genomic_DNA"/>
</dbReference>
<accession>A0A8S5QSU7</accession>
<protein>
    <submittedName>
        <fullName evidence="1">Uncharacterized protein</fullName>
    </submittedName>
</protein>
<proteinExistence type="predicted"/>